<feature type="transmembrane region" description="Helical" evidence="4">
    <location>
        <begin position="342"/>
        <end position="365"/>
    </location>
</feature>
<protein>
    <submittedName>
        <fullName evidence="6">Glycosyltransferase, catalytic subunit of cellulose synthase and poly-beta-1,6-N-acetylglucosamine synthase</fullName>
    </submittedName>
</protein>
<evidence type="ECO:0000256" key="2">
    <source>
        <dbReference type="ARBA" id="ARBA00022676"/>
    </source>
</evidence>
<gene>
    <name evidence="6" type="ORF">SAMN05660918_1085</name>
</gene>
<dbReference type="RefSeq" id="WP_091309281.1">
    <property type="nucleotide sequence ID" value="NZ_CBCSJU010000005.1"/>
</dbReference>
<name>A0A1H6RVX9_9FLAO</name>
<dbReference type="Gene3D" id="3.90.550.10">
    <property type="entry name" value="Spore Coat Polysaccharide Biosynthesis Protein SpsA, Chain A"/>
    <property type="match status" value="1"/>
</dbReference>
<evidence type="ECO:0000259" key="5">
    <source>
        <dbReference type="Pfam" id="PF00535"/>
    </source>
</evidence>
<keyword evidence="4" id="KW-1133">Transmembrane helix</keyword>
<feature type="transmembrane region" description="Helical" evidence="4">
    <location>
        <begin position="286"/>
        <end position="304"/>
    </location>
</feature>
<dbReference type="SUPFAM" id="SSF53448">
    <property type="entry name" value="Nucleotide-diphospho-sugar transferases"/>
    <property type="match status" value="1"/>
</dbReference>
<evidence type="ECO:0000313" key="6">
    <source>
        <dbReference type="EMBL" id="SEI59923.1"/>
    </source>
</evidence>
<accession>A0A1H6RVX9</accession>
<dbReference type="STRING" id="402734.SAMN05660918_1085"/>
<dbReference type="PANTHER" id="PTHR43630">
    <property type="entry name" value="POLY-BETA-1,6-N-ACETYL-D-GLUCOSAMINE SYNTHASE"/>
    <property type="match status" value="1"/>
</dbReference>
<dbReference type="Pfam" id="PF00535">
    <property type="entry name" value="Glycos_transf_2"/>
    <property type="match status" value="1"/>
</dbReference>
<dbReference type="InterPro" id="IPR029044">
    <property type="entry name" value="Nucleotide-diphossugar_trans"/>
</dbReference>
<dbReference type="EMBL" id="FNYA01000002">
    <property type="protein sequence ID" value="SEI59923.1"/>
    <property type="molecule type" value="Genomic_DNA"/>
</dbReference>
<dbReference type="OrthoDB" id="9800276at2"/>
<keyword evidence="3 6" id="KW-0808">Transferase</keyword>
<dbReference type="Proteomes" id="UP000199702">
    <property type="component" value="Unassembled WGS sequence"/>
</dbReference>
<comment type="similarity">
    <text evidence="1">Belongs to the glycosyltransferase 2 family.</text>
</comment>
<organism evidence="6 7">
    <name type="scientific">Flavobacterium terrigena</name>
    <dbReference type="NCBI Taxonomy" id="402734"/>
    <lineage>
        <taxon>Bacteria</taxon>
        <taxon>Pseudomonadati</taxon>
        <taxon>Bacteroidota</taxon>
        <taxon>Flavobacteriia</taxon>
        <taxon>Flavobacteriales</taxon>
        <taxon>Flavobacteriaceae</taxon>
        <taxon>Flavobacterium</taxon>
    </lineage>
</organism>
<keyword evidence="7" id="KW-1185">Reference proteome</keyword>
<evidence type="ECO:0000256" key="1">
    <source>
        <dbReference type="ARBA" id="ARBA00006739"/>
    </source>
</evidence>
<dbReference type="InterPro" id="IPR001173">
    <property type="entry name" value="Glyco_trans_2-like"/>
</dbReference>
<feature type="transmembrane region" description="Helical" evidence="4">
    <location>
        <begin position="310"/>
        <end position="330"/>
    </location>
</feature>
<dbReference type="AlphaFoldDB" id="A0A1H6RVX9"/>
<evidence type="ECO:0000256" key="3">
    <source>
        <dbReference type="ARBA" id="ARBA00022679"/>
    </source>
</evidence>
<dbReference type="GO" id="GO:0016757">
    <property type="term" value="F:glycosyltransferase activity"/>
    <property type="evidence" value="ECO:0007669"/>
    <property type="project" value="UniProtKB-KW"/>
</dbReference>
<keyword evidence="2" id="KW-0328">Glycosyltransferase</keyword>
<keyword evidence="4" id="KW-0472">Membrane</keyword>
<dbReference type="PANTHER" id="PTHR43630:SF1">
    <property type="entry name" value="POLY-BETA-1,6-N-ACETYL-D-GLUCOSAMINE SYNTHASE"/>
    <property type="match status" value="1"/>
</dbReference>
<evidence type="ECO:0000313" key="7">
    <source>
        <dbReference type="Proteomes" id="UP000199702"/>
    </source>
</evidence>
<feature type="transmembrane region" description="Helical" evidence="4">
    <location>
        <begin position="6"/>
        <end position="27"/>
    </location>
</feature>
<proteinExistence type="inferred from homology"/>
<reference evidence="7" key="1">
    <citation type="submission" date="2016-10" db="EMBL/GenBank/DDBJ databases">
        <authorList>
            <person name="Varghese N."/>
            <person name="Submissions S."/>
        </authorList>
    </citation>
    <scope>NUCLEOTIDE SEQUENCE [LARGE SCALE GENOMIC DNA]</scope>
    <source>
        <strain evidence="7">DSM 17934</strain>
    </source>
</reference>
<evidence type="ECO:0000256" key="4">
    <source>
        <dbReference type="SAM" id="Phobius"/>
    </source>
</evidence>
<feature type="domain" description="Glycosyltransferase 2-like" evidence="5">
    <location>
        <begin position="46"/>
        <end position="176"/>
    </location>
</feature>
<keyword evidence="4" id="KW-0812">Transmembrane</keyword>
<sequence>METTLLILFIAFLVFFVIQFVYQSFVFTRFSFVQSKKDTPKSIPVSVIVCAKNEFENLKKHLPVLVSQNYPNYELVLIDDASNDETLDLLEEYEKQYSFIKLVKVKNNEAFWGNKKFALTLGIKAAKNEYLLFTDADCCPTSENWISEMTSHFSFKRTIVLGYGAYDKIKGSFLNKIIRYETVLTAIQYFSWAKIGKPYMGVGRNLAYKKSEFFNVNGFINHIRVRSGDDDLFINEAANKSNTAICYNPESFTYSKPKTTYKDWFNQKRRHVSTAKLYKGFDKFQLALFFISQVLCITLAIILLSFQYNWIIVASVLGFRYIFNWIVFGYGAAKLNEKDVIVWYPIFEIILIITQIRVAFTNLIFKPVHWK</sequence>